<dbReference type="RefSeq" id="XP_012203569.1">
    <property type="nucleotide sequence ID" value="XM_012348179.1"/>
</dbReference>
<dbReference type="AlphaFoldDB" id="A0A067CG34"/>
<accession>A0A067CG34</accession>
<dbReference type="Proteomes" id="UP000030745">
    <property type="component" value="Unassembled WGS sequence"/>
</dbReference>
<proteinExistence type="predicted"/>
<evidence type="ECO:0000313" key="1">
    <source>
        <dbReference type="EMBL" id="KDO25762.1"/>
    </source>
</evidence>
<gene>
    <name evidence="1" type="ORF">SPRG_09059</name>
</gene>
<organism evidence="1 2">
    <name type="scientific">Saprolegnia parasitica (strain CBS 223.65)</name>
    <dbReference type="NCBI Taxonomy" id="695850"/>
    <lineage>
        <taxon>Eukaryota</taxon>
        <taxon>Sar</taxon>
        <taxon>Stramenopiles</taxon>
        <taxon>Oomycota</taxon>
        <taxon>Saprolegniomycetes</taxon>
        <taxon>Saprolegniales</taxon>
        <taxon>Saprolegniaceae</taxon>
        <taxon>Saprolegnia</taxon>
    </lineage>
</organism>
<evidence type="ECO:0000313" key="2">
    <source>
        <dbReference type="Proteomes" id="UP000030745"/>
    </source>
</evidence>
<sequence>MHIVMQRVTCPACDCPPLYETYKILRFLAAYPGVLARFPGVTASRYGARLHTPPEYPVTVGSWRFALPCSTLRTSFSFSHQRLVMLDGGLPYCHLPHVGANVGYGKGT</sequence>
<protein>
    <submittedName>
        <fullName evidence="1">Uncharacterized protein</fullName>
    </submittedName>
</protein>
<keyword evidence="2" id="KW-1185">Reference proteome</keyword>
<dbReference type="GeneID" id="24131257"/>
<dbReference type="EMBL" id="KK583229">
    <property type="protein sequence ID" value="KDO25762.1"/>
    <property type="molecule type" value="Genomic_DNA"/>
</dbReference>
<dbReference type="VEuPathDB" id="FungiDB:SPRG_09059"/>
<dbReference type="KEGG" id="spar:SPRG_09059"/>
<name>A0A067CG34_SAPPC</name>
<reference evidence="1 2" key="1">
    <citation type="journal article" date="2013" name="PLoS Genet.">
        <title>Distinctive expansion of potential virulence genes in the genome of the oomycete fish pathogen Saprolegnia parasitica.</title>
        <authorList>
            <person name="Jiang R.H."/>
            <person name="de Bruijn I."/>
            <person name="Haas B.J."/>
            <person name="Belmonte R."/>
            <person name="Lobach L."/>
            <person name="Christie J."/>
            <person name="van den Ackerveken G."/>
            <person name="Bottin A."/>
            <person name="Bulone V."/>
            <person name="Diaz-Moreno S.M."/>
            <person name="Dumas B."/>
            <person name="Fan L."/>
            <person name="Gaulin E."/>
            <person name="Govers F."/>
            <person name="Grenville-Briggs L.J."/>
            <person name="Horner N.R."/>
            <person name="Levin J.Z."/>
            <person name="Mammella M."/>
            <person name="Meijer H.J."/>
            <person name="Morris P."/>
            <person name="Nusbaum C."/>
            <person name="Oome S."/>
            <person name="Phillips A.J."/>
            <person name="van Rooyen D."/>
            <person name="Rzeszutek E."/>
            <person name="Saraiva M."/>
            <person name="Secombes C.J."/>
            <person name="Seidl M.F."/>
            <person name="Snel B."/>
            <person name="Stassen J.H."/>
            <person name="Sykes S."/>
            <person name="Tripathy S."/>
            <person name="van den Berg H."/>
            <person name="Vega-Arreguin J.C."/>
            <person name="Wawra S."/>
            <person name="Young S.K."/>
            <person name="Zeng Q."/>
            <person name="Dieguez-Uribeondo J."/>
            <person name="Russ C."/>
            <person name="Tyler B.M."/>
            <person name="van West P."/>
        </authorList>
    </citation>
    <scope>NUCLEOTIDE SEQUENCE [LARGE SCALE GENOMIC DNA]</scope>
    <source>
        <strain evidence="1 2">CBS 223.65</strain>
    </source>
</reference>